<accession>A0A8G2HRA4</accession>
<proteinExistence type="predicted"/>
<reference evidence="1 2" key="1">
    <citation type="submission" date="2018-06" db="EMBL/GenBank/DDBJ databases">
        <authorList>
            <consortium name="Pathogen Informatics"/>
            <person name="Doyle S."/>
        </authorList>
    </citation>
    <scope>NUCLEOTIDE SEQUENCE [LARGE SCALE GENOMIC DNA]</scope>
    <source>
        <strain evidence="1 2">NCTC11819</strain>
    </source>
</reference>
<evidence type="ECO:0000313" key="2">
    <source>
        <dbReference type="Proteomes" id="UP000255284"/>
    </source>
</evidence>
<dbReference type="EMBL" id="UGGQ01000006">
    <property type="protein sequence ID" value="STO15488.1"/>
    <property type="molecule type" value="Genomic_DNA"/>
</dbReference>
<dbReference type="RefSeq" id="WP_160151187.1">
    <property type="nucleotide sequence ID" value="NZ_CAMPUA010000011.1"/>
</dbReference>
<dbReference type="Proteomes" id="UP000255284">
    <property type="component" value="Unassembled WGS sequence"/>
</dbReference>
<dbReference type="AlphaFoldDB" id="A0A8G2HRA4"/>
<sequence length="55" mass="6427">MHICSDEVWLVLHEAVANRAWEYRPPLRLAPHEAELEAAHRPKRTATYTYFSPVP</sequence>
<dbReference type="GeneID" id="61167703"/>
<comment type="caution">
    <text evidence="1">The sequence shown here is derived from an EMBL/GenBank/DDBJ whole genome shotgun (WGS) entry which is preliminary data.</text>
</comment>
<organism evidence="1 2">
    <name type="scientific">Mobiluncus mulieris</name>
    <dbReference type="NCBI Taxonomy" id="2052"/>
    <lineage>
        <taxon>Bacteria</taxon>
        <taxon>Bacillati</taxon>
        <taxon>Actinomycetota</taxon>
        <taxon>Actinomycetes</taxon>
        <taxon>Actinomycetales</taxon>
        <taxon>Actinomycetaceae</taxon>
        <taxon>Mobiluncus</taxon>
    </lineage>
</organism>
<gene>
    <name evidence="1" type="ORF">NCTC11819_00025</name>
</gene>
<name>A0A8G2HRA4_9ACTO</name>
<protein>
    <submittedName>
        <fullName evidence="1">Uncharacterized protein</fullName>
    </submittedName>
</protein>
<evidence type="ECO:0000313" key="1">
    <source>
        <dbReference type="EMBL" id="STO15488.1"/>
    </source>
</evidence>